<dbReference type="PATRIC" id="fig|1292034.3.peg.3936"/>
<evidence type="ECO:0000259" key="2">
    <source>
        <dbReference type="Pfam" id="PF13372"/>
    </source>
</evidence>
<dbReference type="InterPro" id="IPR053728">
    <property type="entry name" value="Alginate_Permeability_Chnl"/>
</dbReference>
<feature type="domain" description="Alginate export" evidence="2">
    <location>
        <begin position="63"/>
        <end position="444"/>
    </location>
</feature>
<evidence type="ECO:0000313" key="4">
    <source>
        <dbReference type="Proteomes" id="UP000013063"/>
    </source>
</evidence>
<dbReference type="SUPFAM" id="SSF56935">
    <property type="entry name" value="Porins"/>
    <property type="match status" value="1"/>
</dbReference>
<keyword evidence="4" id="KW-1185">Reference proteome</keyword>
<dbReference type="eggNOG" id="COG3637">
    <property type="taxonomic scope" value="Bacteria"/>
</dbReference>
<sequence precursor="true">MADLRKGLAGALVGLAMAGAAHAAEAPPFKLIRSDEDYGYLAKVPDKTGLDALRYIPIGDAGYMSLGGEARLRVDSIDAPRFGLGGEQADTFALTRLLLSADLHLGDAVRVYGELGVHRDIGKKDPPSSTDRDGLDAQVLFVDLKPADGWRVRLGRQELSFNATQRFIAVREAPNIRQSFDGARITREAGPLKLDAFYLEPVLIQQGAFNDTRNRAQRFYGLYGQARLSPHASLDLYVLELDRDGVKFGAVTGDERRTSLGARLAGTRGPFDYDTEAMVQGGRFAGRTIRAWGGSVAGGYTLAAPWRPRLGLRLDVGSGDRNPNDGRLETFNPLFPKGAYFNETSLTSWSNLVALRPSLGLSPRKDLTLEASYMIRRRETGEDAIYLQPSAALAPVGNDHAKAVGDAAVLDATWQATRNLKIQGQLAHQSAGEAVRRLGGHAVDLAVLFVQLRF</sequence>
<dbReference type="EMBL" id="APMP01000040">
    <property type="protein sequence ID" value="ENZ79547.1"/>
    <property type="molecule type" value="Genomic_DNA"/>
</dbReference>
<dbReference type="OrthoDB" id="311329at2"/>
<dbReference type="RefSeq" id="WP_004624344.1">
    <property type="nucleotide sequence ID" value="NZ_APMP01000040.1"/>
</dbReference>
<dbReference type="InterPro" id="IPR025388">
    <property type="entry name" value="Alginate_export_dom"/>
</dbReference>
<comment type="caution">
    <text evidence="3">The sequence shown here is derived from an EMBL/GenBank/DDBJ whole genome shotgun (WGS) entry which is preliminary data.</text>
</comment>
<proteinExistence type="predicted"/>
<dbReference type="STRING" id="1292034.OR37_03970"/>
<name>R0EDX7_CAUVI</name>
<reference evidence="3 4" key="1">
    <citation type="journal article" date="2013" name="Genome Announc.">
        <title>Draft Genome Sequence for Caulobacter sp. Strain OR37, a Bacterium Tolerant to Heavy Metals.</title>
        <authorList>
            <person name="Utturkar S.M."/>
            <person name="Bollmann A."/>
            <person name="Brzoska R.M."/>
            <person name="Klingeman D.M."/>
            <person name="Epstein S.E."/>
            <person name="Palumbo A.V."/>
            <person name="Brown S.D."/>
        </authorList>
    </citation>
    <scope>NUCLEOTIDE SEQUENCE [LARGE SCALE GENOMIC DNA]</scope>
    <source>
        <strain evidence="3 4">OR37</strain>
    </source>
</reference>
<evidence type="ECO:0000256" key="1">
    <source>
        <dbReference type="SAM" id="SignalP"/>
    </source>
</evidence>
<gene>
    <name evidence="3" type="ORF">OR37_03970</name>
</gene>
<organism evidence="3 4">
    <name type="scientific">Caulobacter vibrioides OR37</name>
    <dbReference type="NCBI Taxonomy" id="1292034"/>
    <lineage>
        <taxon>Bacteria</taxon>
        <taxon>Pseudomonadati</taxon>
        <taxon>Pseudomonadota</taxon>
        <taxon>Alphaproteobacteria</taxon>
        <taxon>Caulobacterales</taxon>
        <taxon>Caulobacteraceae</taxon>
        <taxon>Caulobacter</taxon>
    </lineage>
</organism>
<protein>
    <recommendedName>
        <fullName evidence="2">Alginate export domain-containing protein</fullName>
    </recommendedName>
</protein>
<dbReference type="Pfam" id="PF13372">
    <property type="entry name" value="Alginate_exp"/>
    <property type="match status" value="1"/>
</dbReference>
<dbReference type="AlphaFoldDB" id="R0EDX7"/>
<feature type="chain" id="PRO_5004349004" description="Alginate export domain-containing protein" evidence="1">
    <location>
        <begin position="24"/>
        <end position="454"/>
    </location>
</feature>
<keyword evidence="1" id="KW-0732">Signal</keyword>
<feature type="signal peptide" evidence="1">
    <location>
        <begin position="1"/>
        <end position="23"/>
    </location>
</feature>
<accession>R0EDX7</accession>
<evidence type="ECO:0000313" key="3">
    <source>
        <dbReference type="EMBL" id="ENZ79547.1"/>
    </source>
</evidence>
<dbReference type="Gene3D" id="2.40.160.100">
    <property type="match status" value="1"/>
</dbReference>
<dbReference type="Proteomes" id="UP000013063">
    <property type="component" value="Unassembled WGS sequence"/>
</dbReference>